<dbReference type="InterPro" id="IPR013381">
    <property type="entry name" value="CRISPR-assoc_prot_Cse1"/>
</dbReference>
<dbReference type="KEGG" id="tse:THMIRHAS_17890"/>
<evidence type="ECO:0000313" key="1">
    <source>
        <dbReference type="EMBL" id="BBP46416.1"/>
    </source>
</evidence>
<dbReference type="NCBIfam" id="TIGR02547">
    <property type="entry name" value="casA_cse1"/>
    <property type="match status" value="1"/>
</dbReference>
<sequence>MSENRFNLIDEPWIPVVDVGRVSLKEIFSNPNLKALGGNPVQKIALTKLLLAIAQSANTPADNQAWKTLGSEGLAKACLAYLEKWHDRFYLYGEKPFLQMPAIAKAAIQPFGAVLPEIATGNTTVHTQIQQEKDLDDADKALLVLQLMGFGLGGKKTDNTAVLTTGYSGKTKENGKGMTGKPGSSIGFMGFLHNFLQGQNLQASIWLNLFTQEQINQIRVLEAGLGQAPWEQMPIGEADEIAQKISQSLIGRLIPLGRFVLLAESGLHYSEGIAHAGYKDGMSDPSVSVNYSGKDPKAIWVDTEKRPWRMLTALLSFMATQQKEVFTCSQLEFCLPRGAKQTNQIAIWSGGLRVSSNAGEQYVSGSDDSLESTITVPTEHLGAIWFAHLQAEMTELDSLAKTLYGCVLSYFKHQLVDGKNQAAQATNLFWQLCESRFQDLVNGAEYEEQRYILRKVFAGFVIQAFENYCPKETARQLDAWAQSRPNLSKYLAQPNKEVA</sequence>
<dbReference type="Proteomes" id="UP000501726">
    <property type="component" value="Chromosome"/>
</dbReference>
<accession>A0A6F8PWE4</accession>
<protein>
    <submittedName>
        <fullName evidence="1">Type I-E CRISPR-associated protein Cse1/CasA</fullName>
    </submittedName>
</protein>
<dbReference type="EMBL" id="AP021889">
    <property type="protein sequence ID" value="BBP46416.1"/>
    <property type="molecule type" value="Genomic_DNA"/>
</dbReference>
<keyword evidence="2" id="KW-1185">Reference proteome</keyword>
<dbReference type="RefSeq" id="WP_173273000.1">
    <property type="nucleotide sequence ID" value="NZ_AP021889.1"/>
</dbReference>
<evidence type="ECO:0000313" key="2">
    <source>
        <dbReference type="Proteomes" id="UP000501726"/>
    </source>
</evidence>
<organism evidence="1 2">
    <name type="scientific">Thiosulfatimonas sediminis</name>
    <dbReference type="NCBI Taxonomy" id="2675054"/>
    <lineage>
        <taxon>Bacteria</taxon>
        <taxon>Pseudomonadati</taxon>
        <taxon>Pseudomonadota</taxon>
        <taxon>Gammaproteobacteria</taxon>
        <taxon>Thiotrichales</taxon>
        <taxon>Piscirickettsiaceae</taxon>
        <taxon>Thiosulfatimonas</taxon>
    </lineage>
</organism>
<dbReference type="AlphaFoldDB" id="A0A6F8PWE4"/>
<reference evidence="2" key="1">
    <citation type="submission" date="2019-11" db="EMBL/GenBank/DDBJ databases">
        <title>Isolation and characterization of two novel species in the genus Thiomicrorhabdus.</title>
        <authorList>
            <person name="Mochizuki J."/>
            <person name="Kojima H."/>
            <person name="Fukui M."/>
        </authorList>
    </citation>
    <scope>NUCLEOTIDE SEQUENCE [LARGE SCALE GENOMIC DNA]</scope>
    <source>
        <strain evidence="2">aks77</strain>
    </source>
</reference>
<dbReference type="Pfam" id="PF09481">
    <property type="entry name" value="CRISPR_Cse1"/>
    <property type="match status" value="1"/>
</dbReference>
<proteinExistence type="predicted"/>
<name>A0A6F8PWE4_9GAMM</name>
<gene>
    <name evidence="1" type="ORF">THMIRHAS_17890</name>
</gene>